<name>A0A812SAS3_9DINO</name>
<dbReference type="EMBL" id="CAJNJA010021284">
    <property type="protein sequence ID" value="CAE7473016.1"/>
    <property type="molecule type" value="Genomic_DNA"/>
</dbReference>
<proteinExistence type="predicted"/>
<dbReference type="OrthoDB" id="10266954at2759"/>
<evidence type="ECO:0000256" key="1">
    <source>
        <dbReference type="SAM" id="MobiDB-lite"/>
    </source>
</evidence>
<sequence length="1338" mass="147300">MQTEILERLEAIEAKIGRPDREYLNAEEAAGFLGLSKQQLDIHRMKGGGPAFHKVGRRVLYAELELPELPPPGHVNDWPPEAGLAFQTLLDCAFLIAGRDEHPIRVLHRAFDVLDLPADARWLVDVALSGVWGLFWCRSMQRYVDAETFVREGLPSDYLGLEVELAQARTLTGPGPPLRWRRAREEEPDVMEEDSATGGPATPSFEDLERDWLTNAEAARLMGLTPDTLRDYRAKGRRTCAPGGGPMAEARTDPEQLRPYLDAGWQLIPLHRWDRRDGRGRERGKTPLHDNWTRRPYKSDDQAAHMEDGGNVGVRLTAAQLVIDVDPRNGGEGGLSRLLGDLGLDQSAWPRVETGSGGSHLYLTKPEDVPVVDRLETYPGVEFKTLGRQVVAAGSVHPTTGRPYRWDPLSPPLPEAPAAPGALLDLIARPKSEATPSGGGEHTAEEVGAMLSVLDPTDFRDHDKWLTVMQACHHASGGSARTEFVAWSAGDPDYADRSEEVGRRWDSLHADADGPRVTHRTLHRLLIEAGREDAIPRTPAADDFDDEAGSREIAFLPEPKPVAMRGLSVSKSGTAPDTIANAISAVARSGVGLAFDELKQRAVFTAQDLPWDEAYGRTLDDNTARLLRHYLIERHQGNDFQPSRENVWEAAMTVAYEHKFNPVLDYLDGLEWDGTPRVGRLFPDYFDTDDDEYARAVSACFMVAAVRRQREPGCKFDTMPVLRSRAQGKGKSTGVQALFGADWSSDADLGNLGNKDAAMLLQGIWAQEFAELDGLRRADVTTLKAFCSRAVDRVRPPYGKGVMDMPRRCVFVGTVNEGGYLKDGTGNRRFWPLTVRGEVDVEAIRRDRDQLWAEAARMEADGASVVLPKHLWAMAAEHQADQTSEDPWADPILDFLERRANDAFDAELGIGDWADGGDLAGVKAPPEDRVHTAELFDVLGIDVPRRSKDASQKLRSIMEGPAVGWEYSRGVRVGDRAAAGYRKPGRCGGRQGDGSGVRPGKFKNELIALNKLNAVPEGPAWTEGSAAGRNGPRVTRPEMGPESPSGSAPYEGRRSRPVAGPGGDGGSAMLPARAKEDFLSEIVEHGNVSRACARLDLNRSTVYAWREDPDFNRAWNVAFELRRDAMRDEVVEKALAATGYVAEAVAVDPRTGDPVLDDDFEPVTYRRLVDYDPKVLTALLGKLVKDEALRVDQRTLLVDDRGGEEEAPPTLTLVHDDGDFEEVHFVRPDGCRLWAHDRNVRTRDAVGSGEGSLDDEFARGIRTPWTSAEHKRAALAHLDGELLAFAKSLPYVRGPEQNAEERPSGRHLHAVPEVAARQFGLGERLVVHRGALELDGDV</sequence>
<keyword evidence="4" id="KW-1185">Reference proteome</keyword>
<feature type="region of interest" description="Disordered" evidence="1">
    <location>
        <begin position="174"/>
        <end position="206"/>
    </location>
</feature>
<dbReference type="PANTHER" id="PTHR34985">
    <property type="entry name" value="SLR0554 PROTEIN"/>
    <property type="match status" value="1"/>
</dbReference>
<organism evidence="3 4">
    <name type="scientific">Symbiodinium necroappetens</name>
    <dbReference type="NCBI Taxonomy" id="1628268"/>
    <lineage>
        <taxon>Eukaryota</taxon>
        <taxon>Sar</taxon>
        <taxon>Alveolata</taxon>
        <taxon>Dinophyceae</taxon>
        <taxon>Suessiales</taxon>
        <taxon>Symbiodiniaceae</taxon>
        <taxon>Symbiodinium</taxon>
    </lineage>
</organism>
<evidence type="ECO:0000313" key="3">
    <source>
        <dbReference type="EMBL" id="CAE7473016.1"/>
    </source>
</evidence>
<protein>
    <recommendedName>
        <fullName evidence="2">DNA primase/polymerase bifunctional N-terminal domain-containing protein</fullName>
    </recommendedName>
</protein>
<gene>
    <name evidence="3" type="ORF">SNEC2469_LOCUS13350</name>
</gene>
<reference evidence="3" key="1">
    <citation type="submission" date="2021-02" db="EMBL/GenBank/DDBJ databases">
        <authorList>
            <person name="Dougan E. K."/>
            <person name="Rhodes N."/>
            <person name="Thang M."/>
            <person name="Chan C."/>
        </authorList>
    </citation>
    <scope>NUCLEOTIDE SEQUENCE</scope>
</reference>
<comment type="caution">
    <text evidence="3">The sequence shown here is derived from an EMBL/GenBank/DDBJ whole genome shotgun (WGS) entry which is preliminary data.</text>
</comment>
<feature type="non-terminal residue" evidence="3">
    <location>
        <position position="1338"/>
    </location>
</feature>
<feature type="domain" description="DNA primase/polymerase bifunctional N-terminal" evidence="2">
    <location>
        <begin position="257"/>
        <end position="423"/>
    </location>
</feature>
<dbReference type="SUPFAM" id="SSF56747">
    <property type="entry name" value="Prim-pol domain"/>
    <property type="match status" value="1"/>
</dbReference>
<dbReference type="Pfam" id="PF09250">
    <property type="entry name" value="Prim-Pol"/>
    <property type="match status" value="1"/>
</dbReference>
<evidence type="ECO:0000259" key="2">
    <source>
        <dbReference type="SMART" id="SM00943"/>
    </source>
</evidence>
<dbReference type="InterPro" id="IPR015330">
    <property type="entry name" value="DNA_primase/pol_bifunc_N"/>
</dbReference>
<dbReference type="Pfam" id="PF05272">
    <property type="entry name" value="VapE-like_dom"/>
    <property type="match status" value="1"/>
</dbReference>
<dbReference type="Pfam" id="PF08707">
    <property type="entry name" value="PriCT_2"/>
    <property type="match status" value="1"/>
</dbReference>
<dbReference type="GO" id="GO:0016817">
    <property type="term" value="F:hydrolase activity, acting on acid anhydrides"/>
    <property type="evidence" value="ECO:0007669"/>
    <property type="project" value="InterPro"/>
</dbReference>
<dbReference type="SMART" id="SM00943">
    <property type="entry name" value="Prim-Pol"/>
    <property type="match status" value="1"/>
</dbReference>
<accession>A0A812SAS3</accession>
<dbReference type="InterPro" id="IPR014819">
    <property type="entry name" value="PriCT_2"/>
</dbReference>
<feature type="compositionally biased region" description="Acidic residues" evidence="1">
    <location>
        <begin position="186"/>
        <end position="195"/>
    </location>
</feature>
<dbReference type="Proteomes" id="UP000601435">
    <property type="component" value="Unassembled WGS sequence"/>
</dbReference>
<dbReference type="CDD" id="cd04859">
    <property type="entry name" value="Prim_Pol"/>
    <property type="match status" value="1"/>
</dbReference>
<feature type="region of interest" description="Disordered" evidence="1">
    <location>
        <begin position="1018"/>
        <end position="1069"/>
    </location>
</feature>
<dbReference type="PANTHER" id="PTHR34985:SF1">
    <property type="entry name" value="SLR0554 PROTEIN"/>
    <property type="match status" value="1"/>
</dbReference>
<evidence type="ECO:0000313" key="4">
    <source>
        <dbReference type="Proteomes" id="UP000601435"/>
    </source>
</evidence>
<dbReference type="InterPro" id="IPR007936">
    <property type="entry name" value="VapE-like_dom"/>
</dbReference>